<dbReference type="Pfam" id="PF07940">
    <property type="entry name" value="Hepar_II_III_C"/>
    <property type="match status" value="1"/>
</dbReference>
<feature type="domain" description="Heparinase II/III-like C-terminal" evidence="2">
    <location>
        <begin position="313"/>
        <end position="558"/>
    </location>
</feature>
<dbReference type="Gene3D" id="1.50.10.100">
    <property type="entry name" value="Chondroitin AC/alginate lyase"/>
    <property type="match status" value="1"/>
</dbReference>
<keyword evidence="4" id="KW-1185">Reference proteome</keyword>
<name>A0ABT3ZBD2_9HYPH</name>
<dbReference type="InterPro" id="IPR012480">
    <property type="entry name" value="Hepar_II_III_C"/>
</dbReference>
<evidence type="ECO:0000313" key="4">
    <source>
        <dbReference type="Proteomes" id="UP001073227"/>
    </source>
</evidence>
<dbReference type="RefSeq" id="WP_267654549.1">
    <property type="nucleotide sequence ID" value="NZ_JAOVZR010000001.1"/>
</dbReference>
<evidence type="ECO:0000259" key="2">
    <source>
        <dbReference type="Pfam" id="PF07940"/>
    </source>
</evidence>
<dbReference type="Proteomes" id="UP001073227">
    <property type="component" value="Unassembled WGS sequence"/>
</dbReference>
<dbReference type="EMBL" id="JAOVZR010000001">
    <property type="protein sequence ID" value="MCY0149033.1"/>
    <property type="molecule type" value="Genomic_DNA"/>
</dbReference>
<gene>
    <name evidence="3" type="ORF">OEG84_15295</name>
</gene>
<evidence type="ECO:0000256" key="1">
    <source>
        <dbReference type="ARBA" id="ARBA00004196"/>
    </source>
</evidence>
<dbReference type="Gene3D" id="2.70.98.70">
    <property type="match status" value="1"/>
</dbReference>
<evidence type="ECO:0000313" key="3">
    <source>
        <dbReference type="EMBL" id="MCY0149033.1"/>
    </source>
</evidence>
<organism evidence="3 4">
    <name type="scientific">Hoeflea algicola</name>
    <dbReference type="NCBI Taxonomy" id="2983763"/>
    <lineage>
        <taxon>Bacteria</taxon>
        <taxon>Pseudomonadati</taxon>
        <taxon>Pseudomonadota</taxon>
        <taxon>Alphaproteobacteria</taxon>
        <taxon>Hyphomicrobiales</taxon>
        <taxon>Rhizobiaceae</taxon>
        <taxon>Hoeflea</taxon>
    </lineage>
</organism>
<protein>
    <submittedName>
        <fullName evidence="3">Heparinase II/III family protein</fullName>
    </submittedName>
</protein>
<sequence length="569" mass="62285">MAYSLIDSQRPAYLYGAEIWRRFVRRTALGRINAMRFAGGTPDRLVVAPIDLRIADSHLAAEIYSGRFALGGRMVDTEGASPFQMEAPSDAFARGLHGFGWLRHMRAADHDLAFANARALVDDWIMVEGRELGGVSYEPDVLATRLISWFSHSPIVLRGADHGFYRRFLKSIALQSRYLRHISRAMPCSATRFKARIALAMASLCLPASAGAVRAAARNLDEEFSQQILPDGGHASRNPMVLINLLTDLLPLRQTYVNLGQKPPRNMIAGMDRMFSGLRFFRHSNGELALFNGASAVSADRLLGVLRYDETSGTAFREMPHSHYQRLAIGDVALIADTGPPPKGIMSAAAHAGCLSFELSSGANRFIVNAGAPVFAHQVHGEFARLTAAHSTVTLNDSSSLRISQSPFLGPIVTGGVRHVELESLDEDGQHLGFSATHDGYQSTLKLLHRRTLRLLSSGHEVEGRDQFLRSGGNPPRTEDRTTAVARFHIHPSITATQDEQGVIHLTAGDGESWAFVSHDQAAQIEEDVYFADLAGARTSKQISVSFVVGQTPYIDWKLVRTALPRTGV</sequence>
<comment type="subcellular location">
    <subcellularLocation>
        <location evidence="1">Cell envelope</location>
    </subcellularLocation>
</comment>
<dbReference type="InterPro" id="IPR008929">
    <property type="entry name" value="Chondroitin_lyas"/>
</dbReference>
<reference evidence="3" key="1">
    <citation type="submission" date="2022-10" db="EMBL/GenBank/DDBJ databases">
        <title>Hoeflea sp. G2-23, isolated from marine algae.</title>
        <authorList>
            <person name="Kristyanto S."/>
            <person name="Kim J.M."/>
            <person name="Jeon C.O."/>
        </authorList>
    </citation>
    <scope>NUCLEOTIDE SEQUENCE</scope>
    <source>
        <strain evidence="3">G2-23</strain>
    </source>
</reference>
<proteinExistence type="predicted"/>
<accession>A0ABT3ZBD2</accession>
<comment type="caution">
    <text evidence="3">The sequence shown here is derived from an EMBL/GenBank/DDBJ whole genome shotgun (WGS) entry which is preliminary data.</text>
</comment>